<name>A0A1M5YTV5_9GAMM</name>
<keyword evidence="1" id="KW-0732">Signal</keyword>
<dbReference type="InterPro" id="IPR054336">
    <property type="entry name" value="OmcA-like_N"/>
</dbReference>
<dbReference type="InterPro" id="IPR036280">
    <property type="entry name" value="Multihaem_cyt_sf"/>
</dbReference>
<accession>A0A1M5YTV5</accession>
<organism evidence="4 5">
    <name type="scientific">Ferrimonas marina</name>
    <dbReference type="NCBI Taxonomy" id="299255"/>
    <lineage>
        <taxon>Bacteria</taxon>
        <taxon>Pseudomonadati</taxon>
        <taxon>Pseudomonadota</taxon>
        <taxon>Gammaproteobacteria</taxon>
        <taxon>Alteromonadales</taxon>
        <taxon>Ferrimonadaceae</taxon>
        <taxon>Ferrimonas</taxon>
    </lineage>
</organism>
<dbReference type="SMR" id="A0A1M5YTV5"/>
<evidence type="ECO:0000259" key="2">
    <source>
        <dbReference type="Pfam" id="PF22112"/>
    </source>
</evidence>
<dbReference type="PANTHER" id="PTHR35038:SF6">
    <property type="entry name" value="SURFACE LOCALIZED DECAHEME CYTOCHROME C LIPOPROTEIN"/>
    <property type="match status" value="1"/>
</dbReference>
<dbReference type="AlphaFoldDB" id="A0A1M5YTV5"/>
<dbReference type="GO" id="GO:0016491">
    <property type="term" value="F:oxidoreductase activity"/>
    <property type="evidence" value="ECO:0007669"/>
    <property type="project" value="TreeGrafter"/>
</dbReference>
<dbReference type="PROSITE" id="PS51257">
    <property type="entry name" value="PROKAR_LIPOPROTEIN"/>
    <property type="match status" value="1"/>
</dbReference>
<dbReference type="InterPro" id="IPR054337">
    <property type="entry name" value="Mtrc-MtrF-like_dom_II/IV"/>
</dbReference>
<evidence type="ECO:0000313" key="4">
    <source>
        <dbReference type="EMBL" id="SHI15527.1"/>
    </source>
</evidence>
<evidence type="ECO:0000313" key="5">
    <source>
        <dbReference type="Proteomes" id="UP000184268"/>
    </source>
</evidence>
<evidence type="ECO:0000259" key="3">
    <source>
        <dbReference type="Pfam" id="PF22113"/>
    </source>
</evidence>
<proteinExistence type="predicted"/>
<dbReference type="PANTHER" id="PTHR35038">
    <property type="entry name" value="DISSIMILATORY SULFITE REDUCTASE SIRA"/>
    <property type="match status" value="1"/>
</dbReference>
<feature type="domain" description="Outer membrane cytochrome MtrC/MtrF-like" evidence="3">
    <location>
        <begin position="226"/>
        <end position="390"/>
    </location>
</feature>
<protein>
    <submittedName>
        <fullName evidence="4">Decaheme c-type cytochrome, OmcA/MtrC family</fullName>
    </submittedName>
</protein>
<reference evidence="4 5" key="1">
    <citation type="submission" date="2016-11" db="EMBL/GenBank/DDBJ databases">
        <authorList>
            <person name="Jaros S."/>
            <person name="Januszkiewicz K."/>
            <person name="Wedrychowicz H."/>
        </authorList>
    </citation>
    <scope>NUCLEOTIDE SEQUENCE [LARGE SCALE GENOMIC DNA]</scope>
    <source>
        <strain evidence="4 5">DSM 16917</strain>
    </source>
</reference>
<feature type="domain" description="OmcA-like N-terminal" evidence="2">
    <location>
        <begin position="57"/>
        <end position="219"/>
    </location>
</feature>
<evidence type="ECO:0000256" key="1">
    <source>
        <dbReference type="ARBA" id="ARBA00022729"/>
    </source>
</evidence>
<dbReference type="InterPro" id="IPR020014">
    <property type="entry name" value="Decahaem_cyt-c_OmcA/MtrC"/>
</dbReference>
<dbReference type="Pfam" id="PF22112">
    <property type="entry name" value="OmcA-like_N"/>
    <property type="match status" value="1"/>
</dbReference>
<sequence length="739" mass="79832">MMKTTRNHWRLLASVSLVSLALTGCSDGDDGQDGEDGQPGPVGIHIDEASSVGLSIQTATVEGGELNLTFSAEDARGVAVYGLSKDHDLRFGVAQLAPVVITEGEGENAVEIDYGLQWVAYLNADVAQNPDWVPADDPDLAPVESFLQAQVEAAANCEDCLTDNGDGTYAYRYQVNLDNVTEPVAVSYDGDLTHRVTIELQQGSYAANAHYDWQPSSGAIDGIASRDVVRIEACYACHQPDSLALHGGRRLDLENCASCHTQTSGDPESGNLVDWTYMVHAIHKGQDRHSTSADSETGVMSAPYKVIGYGGGVHDYGQVMYPQKPMADCSACHVTGEGAPADADLWQADQNPLACVGCHTDVPHGSKPGQVYDNCTSCHNVEGYARGAIEAHGDATAPYRMAEQYSTQFSNIAITDGVLSFDLKVLDEAGNPVEKDRIYKEGYSKPYVVVSWDIEQDYPAYQEGIKYSDRRQDIMVHDYDEASHTFSVNASSIVLPDLNGKTVELLPVIKTCFSQGGYGRPEIVPMSCYDAESGNDPAAYPAYIQDEPLRFVWSDGVDAETEVAERRPILDTQTCHDCHGAEFYHDSNGVNCQSCHTSDKSVKNYGSAEAPNFGATSFAWKGHKATGHYLKYGGVQSGTVMKTDCLTCHTAEGFELGRAPDRVWQYPTSKSDGTPVFVSSDAGACLSCHFGHLDETAVNHMQGYGAVLDGSDQLDVQTRSAESCATCHKPEQILEIHGN</sequence>
<feature type="domain" description="Outer membrane cytochrome MtrC/MtrF-like" evidence="3">
    <location>
        <begin position="567"/>
        <end position="737"/>
    </location>
</feature>
<dbReference type="Gene3D" id="3.90.10.10">
    <property type="entry name" value="Cytochrome C3"/>
    <property type="match status" value="2"/>
</dbReference>
<dbReference type="InterPro" id="IPR051829">
    <property type="entry name" value="Multiheme_Cytochr_ET"/>
</dbReference>
<dbReference type="SUPFAM" id="SSF48695">
    <property type="entry name" value="Multiheme cytochromes"/>
    <property type="match status" value="1"/>
</dbReference>
<keyword evidence="5" id="KW-1185">Reference proteome</keyword>
<dbReference type="STRING" id="299255.SAMN02745129_4446"/>
<dbReference type="NCBIfam" id="TIGR03507">
    <property type="entry name" value="decahem_SO1788"/>
    <property type="match status" value="1"/>
</dbReference>
<dbReference type="Proteomes" id="UP000184268">
    <property type="component" value="Unassembled WGS sequence"/>
</dbReference>
<dbReference type="Pfam" id="PF22113">
    <property type="entry name" value="Mtrc-MtrF_II-IV_dom"/>
    <property type="match status" value="2"/>
</dbReference>
<dbReference type="EMBL" id="FQXG01000008">
    <property type="protein sequence ID" value="SHI15527.1"/>
    <property type="molecule type" value="Genomic_DNA"/>
</dbReference>
<gene>
    <name evidence="4" type="ORF">SAMN02745129_4446</name>
</gene>